<dbReference type="Proteomes" id="UP000587760">
    <property type="component" value="Unassembled WGS sequence"/>
</dbReference>
<dbReference type="Gene3D" id="1.10.1740.10">
    <property type="match status" value="1"/>
</dbReference>
<dbReference type="InterPro" id="IPR013324">
    <property type="entry name" value="RNA_pol_sigma_r3/r4-like"/>
</dbReference>
<keyword evidence="8" id="KW-1185">Reference proteome</keyword>
<comment type="caution">
    <text evidence="7">The sequence shown here is derived from an EMBL/GenBank/DDBJ whole genome shotgun (WGS) entry which is preliminary data.</text>
</comment>
<evidence type="ECO:0000256" key="1">
    <source>
        <dbReference type="ARBA" id="ARBA00010641"/>
    </source>
</evidence>
<dbReference type="GO" id="GO:0006352">
    <property type="term" value="P:DNA-templated transcription initiation"/>
    <property type="evidence" value="ECO:0007669"/>
    <property type="project" value="InterPro"/>
</dbReference>
<name>A0A841R3H1_9SPIO</name>
<accession>A0A841R3H1</accession>
<dbReference type="EMBL" id="JACHGJ010000001">
    <property type="protein sequence ID" value="MBB6478425.1"/>
    <property type="molecule type" value="Genomic_DNA"/>
</dbReference>
<dbReference type="RefSeq" id="WP_184742254.1">
    <property type="nucleotide sequence ID" value="NZ_JACHGJ010000001.1"/>
</dbReference>
<comment type="similarity">
    <text evidence="1">Belongs to the sigma-70 factor family. ECF subfamily.</text>
</comment>
<evidence type="ECO:0000256" key="3">
    <source>
        <dbReference type="ARBA" id="ARBA00023082"/>
    </source>
</evidence>
<dbReference type="InterPro" id="IPR013249">
    <property type="entry name" value="RNA_pol_sigma70_r4_t2"/>
</dbReference>
<sequence length="176" mass="20785">MSSDLDTEEEFDDIYHQFFPVLVKIVYRITGSVSVSEDLCQEAFIRYYERRDKLPGGDQAKFWLIRVVKNLAYNHEKRKGRERVAYEKFYHEPKRDLTNEGEKAVLEDESKKAVQEALMKIPYKLRMVLILKEYGEMDYKDIAASLKISEGNVKVRVFRARKLLSEYLEKGDVYVP</sequence>
<keyword evidence="2" id="KW-0805">Transcription regulation</keyword>
<dbReference type="InterPro" id="IPR039425">
    <property type="entry name" value="RNA_pol_sigma-70-like"/>
</dbReference>
<dbReference type="InterPro" id="IPR013325">
    <property type="entry name" value="RNA_pol_sigma_r2"/>
</dbReference>
<proteinExistence type="inferred from homology"/>
<evidence type="ECO:0000256" key="2">
    <source>
        <dbReference type="ARBA" id="ARBA00023015"/>
    </source>
</evidence>
<reference evidence="7 8" key="1">
    <citation type="submission" date="2020-08" db="EMBL/GenBank/DDBJ databases">
        <title>Genomic Encyclopedia of Type Strains, Phase IV (KMG-IV): sequencing the most valuable type-strain genomes for metagenomic binning, comparative biology and taxonomic classification.</title>
        <authorList>
            <person name="Goeker M."/>
        </authorList>
    </citation>
    <scope>NUCLEOTIDE SEQUENCE [LARGE SCALE GENOMIC DNA]</scope>
    <source>
        <strain evidence="7 8">DSM 2461</strain>
    </source>
</reference>
<dbReference type="PANTHER" id="PTHR43133">
    <property type="entry name" value="RNA POLYMERASE ECF-TYPE SIGMA FACTO"/>
    <property type="match status" value="1"/>
</dbReference>
<evidence type="ECO:0000259" key="6">
    <source>
        <dbReference type="Pfam" id="PF08281"/>
    </source>
</evidence>
<dbReference type="GO" id="GO:0003677">
    <property type="term" value="F:DNA binding"/>
    <property type="evidence" value="ECO:0007669"/>
    <property type="project" value="InterPro"/>
</dbReference>
<evidence type="ECO:0000259" key="5">
    <source>
        <dbReference type="Pfam" id="PF04542"/>
    </source>
</evidence>
<keyword evidence="4" id="KW-0804">Transcription</keyword>
<feature type="domain" description="RNA polymerase sigma-70 region 2" evidence="5">
    <location>
        <begin position="15"/>
        <end position="81"/>
    </location>
</feature>
<dbReference type="PANTHER" id="PTHR43133:SF46">
    <property type="entry name" value="RNA POLYMERASE SIGMA-70 FACTOR ECF SUBFAMILY"/>
    <property type="match status" value="1"/>
</dbReference>
<organism evidence="7 8">
    <name type="scientific">Spirochaeta isovalerica</name>
    <dbReference type="NCBI Taxonomy" id="150"/>
    <lineage>
        <taxon>Bacteria</taxon>
        <taxon>Pseudomonadati</taxon>
        <taxon>Spirochaetota</taxon>
        <taxon>Spirochaetia</taxon>
        <taxon>Spirochaetales</taxon>
        <taxon>Spirochaetaceae</taxon>
        <taxon>Spirochaeta</taxon>
    </lineage>
</organism>
<dbReference type="Gene3D" id="1.10.10.10">
    <property type="entry name" value="Winged helix-like DNA-binding domain superfamily/Winged helix DNA-binding domain"/>
    <property type="match status" value="1"/>
</dbReference>
<dbReference type="AlphaFoldDB" id="A0A841R3H1"/>
<dbReference type="Pfam" id="PF08281">
    <property type="entry name" value="Sigma70_r4_2"/>
    <property type="match status" value="1"/>
</dbReference>
<dbReference type="InterPro" id="IPR007627">
    <property type="entry name" value="RNA_pol_sigma70_r2"/>
</dbReference>
<evidence type="ECO:0000313" key="8">
    <source>
        <dbReference type="Proteomes" id="UP000587760"/>
    </source>
</evidence>
<dbReference type="GO" id="GO:0016987">
    <property type="term" value="F:sigma factor activity"/>
    <property type="evidence" value="ECO:0007669"/>
    <property type="project" value="UniProtKB-KW"/>
</dbReference>
<dbReference type="InterPro" id="IPR014284">
    <property type="entry name" value="RNA_pol_sigma-70_dom"/>
</dbReference>
<dbReference type="InterPro" id="IPR036388">
    <property type="entry name" value="WH-like_DNA-bd_sf"/>
</dbReference>
<gene>
    <name evidence="7" type="ORF">HNR50_000058</name>
</gene>
<dbReference type="NCBIfam" id="TIGR02937">
    <property type="entry name" value="sigma70-ECF"/>
    <property type="match status" value="1"/>
</dbReference>
<keyword evidence="3" id="KW-0731">Sigma factor</keyword>
<dbReference type="CDD" id="cd06171">
    <property type="entry name" value="Sigma70_r4"/>
    <property type="match status" value="1"/>
</dbReference>
<protein>
    <submittedName>
        <fullName evidence="7">RNA polymerase sigma-70 factor (ECF subfamily)</fullName>
    </submittedName>
</protein>
<dbReference type="SUPFAM" id="SSF88659">
    <property type="entry name" value="Sigma3 and sigma4 domains of RNA polymerase sigma factors"/>
    <property type="match status" value="1"/>
</dbReference>
<evidence type="ECO:0000256" key="4">
    <source>
        <dbReference type="ARBA" id="ARBA00023163"/>
    </source>
</evidence>
<dbReference type="Pfam" id="PF04542">
    <property type="entry name" value="Sigma70_r2"/>
    <property type="match status" value="1"/>
</dbReference>
<dbReference type="SUPFAM" id="SSF88946">
    <property type="entry name" value="Sigma2 domain of RNA polymerase sigma factors"/>
    <property type="match status" value="1"/>
</dbReference>
<feature type="domain" description="RNA polymerase sigma factor 70 region 4 type 2" evidence="6">
    <location>
        <begin position="113"/>
        <end position="164"/>
    </location>
</feature>
<evidence type="ECO:0000313" key="7">
    <source>
        <dbReference type="EMBL" id="MBB6478425.1"/>
    </source>
</evidence>